<dbReference type="InterPro" id="IPR044668">
    <property type="entry name" value="PuuD-like"/>
</dbReference>
<dbReference type="Gene3D" id="3.40.50.880">
    <property type="match status" value="1"/>
</dbReference>
<dbReference type="GO" id="GO:0006598">
    <property type="term" value="P:polyamine catabolic process"/>
    <property type="evidence" value="ECO:0007669"/>
    <property type="project" value="TreeGrafter"/>
</dbReference>
<dbReference type="GO" id="GO:0033969">
    <property type="term" value="F:gamma-glutamyl-gamma-aminobutyrate hydrolase activity"/>
    <property type="evidence" value="ECO:0007669"/>
    <property type="project" value="TreeGrafter"/>
</dbReference>
<dbReference type="PROSITE" id="PS51273">
    <property type="entry name" value="GATASE_TYPE_1"/>
    <property type="match status" value="1"/>
</dbReference>
<name>A0A2Y9BU41_9MICO</name>
<dbReference type="CDD" id="cd01745">
    <property type="entry name" value="GATase1_2"/>
    <property type="match status" value="1"/>
</dbReference>
<evidence type="ECO:0000313" key="1">
    <source>
        <dbReference type="EMBL" id="SSA35102.1"/>
    </source>
</evidence>
<reference evidence="2" key="1">
    <citation type="submission" date="2016-10" db="EMBL/GenBank/DDBJ databases">
        <authorList>
            <person name="Varghese N."/>
            <person name="Submissions S."/>
        </authorList>
    </citation>
    <scope>NUCLEOTIDE SEQUENCE [LARGE SCALE GENOMIC DNA]</scope>
    <source>
        <strain evidence="2">DSM 22951</strain>
    </source>
</reference>
<dbReference type="RefSeq" id="WP_109686148.1">
    <property type="nucleotide sequence ID" value="NZ_QGDN01000001.1"/>
</dbReference>
<dbReference type="InterPro" id="IPR029062">
    <property type="entry name" value="Class_I_gatase-like"/>
</dbReference>
<accession>A0A2Y9BU41</accession>
<gene>
    <name evidence="1" type="ORF">SAMN04489750_2437</name>
</gene>
<dbReference type="AlphaFoldDB" id="A0A2Y9BU41"/>
<dbReference type="Pfam" id="PF07722">
    <property type="entry name" value="Peptidase_C26"/>
    <property type="match status" value="1"/>
</dbReference>
<sequence>MTRPLIGLTSYHDTVSRGVWVDQDSAYLGYSYVAKVAAAGGIPLLIPPVDGADEDWARGVLEALDGLVLSGGEDVAAARYGQDPHPAAQEPHAQRDDCELLLARVSRDVNLPVLGICRGIQVMAVEAGGTLIQHLPDEYPTIDHPSAGGVFGSHPVQIEPGSILYELLGARVEVPTYHHQAVQTAPGYQVVARSDDGVVEAMVDPAARWRVGVQWHPEEAADLRIFEAFVAAATGSRATA</sequence>
<dbReference type="GO" id="GO:0016740">
    <property type="term" value="F:transferase activity"/>
    <property type="evidence" value="ECO:0007669"/>
    <property type="project" value="UniProtKB-KW"/>
</dbReference>
<dbReference type="GO" id="GO:0005829">
    <property type="term" value="C:cytosol"/>
    <property type="evidence" value="ECO:0007669"/>
    <property type="project" value="TreeGrafter"/>
</dbReference>
<protein>
    <submittedName>
        <fullName evidence="1">Putative glutamine amidotransferase</fullName>
    </submittedName>
</protein>
<dbReference type="SUPFAM" id="SSF52317">
    <property type="entry name" value="Class I glutamine amidotransferase-like"/>
    <property type="match status" value="1"/>
</dbReference>
<dbReference type="PANTHER" id="PTHR43235:SF1">
    <property type="entry name" value="GLUTAMINE AMIDOTRANSFERASE PB2B2.05-RELATED"/>
    <property type="match status" value="1"/>
</dbReference>
<organism evidence="1 2">
    <name type="scientific">Branchiibius hedensis</name>
    <dbReference type="NCBI Taxonomy" id="672460"/>
    <lineage>
        <taxon>Bacteria</taxon>
        <taxon>Bacillati</taxon>
        <taxon>Actinomycetota</taxon>
        <taxon>Actinomycetes</taxon>
        <taxon>Micrococcales</taxon>
        <taxon>Dermacoccaceae</taxon>
        <taxon>Branchiibius</taxon>
    </lineage>
</organism>
<dbReference type="OrthoDB" id="9813383at2"/>
<dbReference type="Proteomes" id="UP000250028">
    <property type="component" value="Unassembled WGS sequence"/>
</dbReference>
<dbReference type="InterPro" id="IPR011697">
    <property type="entry name" value="Peptidase_C26"/>
</dbReference>
<dbReference type="PANTHER" id="PTHR43235">
    <property type="entry name" value="GLUTAMINE AMIDOTRANSFERASE PB2B2.05-RELATED"/>
    <property type="match status" value="1"/>
</dbReference>
<keyword evidence="2" id="KW-1185">Reference proteome</keyword>
<keyword evidence="1" id="KW-0315">Glutamine amidotransferase</keyword>
<keyword evidence="1" id="KW-0808">Transferase</keyword>
<evidence type="ECO:0000313" key="2">
    <source>
        <dbReference type="Proteomes" id="UP000250028"/>
    </source>
</evidence>
<dbReference type="EMBL" id="UESZ01000001">
    <property type="protein sequence ID" value="SSA35102.1"/>
    <property type="molecule type" value="Genomic_DNA"/>
</dbReference>
<proteinExistence type="predicted"/>